<protein>
    <submittedName>
        <fullName evidence="1">Uncharacterized protein</fullName>
    </submittedName>
</protein>
<proteinExistence type="predicted"/>
<dbReference type="Proteomes" id="UP001177021">
    <property type="component" value="Unassembled WGS sequence"/>
</dbReference>
<keyword evidence="2" id="KW-1185">Reference proteome</keyword>
<reference evidence="1" key="1">
    <citation type="submission" date="2023-10" db="EMBL/GenBank/DDBJ databases">
        <authorList>
            <person name="Rodriguez Cubillos JULIANA M."/>
            <person name="De Vega J."/>
        </authorList>
    </citation>
    <scope>NUCLEOTIDE SEQUENCE</scope>
</reference>
<gene>
    <name evidence="1" type="ORF">MILVUS5_LOCUS14330</name>
</gene>
<accession>A0ACB0JN94</accession>
<name>A0ACB0JN94_TRIPR</name>
<comment type="caution">
    <text evidence="1">The sequence shown here is derived from an EMBL/GenBank/DDBJ whole genome shotgun (WGS) entry which is preliminary data.</text>
</comment>
<dbReference type="EMBL" id="CASHSV030000076">
    <property type="protein sequence ID" value="CAJ2645433.1"/>
    <property type="molecule type" value="Genomic_DNA"/>
</dbReference>
<sequence length="371" mass="42918">MNSEMSTLLWESVATHVINLYLDQIEKVRNELMKHIIGSERCYDIIRMGPKAFLNLCTLLRDHGGLTHTRGASIEEQVAKFLHIVGHNVRNRVMSFFFRRSGETVSRHFHRVLDALIELEDKFLKQPDGTQVPPEILNNNRFYPYFKDCIGAIDCTHVRVKVPIELAPRYRGRKYYPTQNVLAACSFDLKFTYVLVGWEGAASDSRIVKSALTRRYPLKVPQGKYYLADAGFPLKPCLITPYRGERYHLQEYSRNPPRNPRELFNNRHSSLRMSIECAFGVLKKRFPILQTSTEPTYGIKTQNKIIIACCILHNYLMSEDPNQNLIDEVRHELTIESGLQEGHQAQRENNDDTARAELVRDNVVGSMWITY</sequence>
<evidence type="ECO:0000313" key="1">
    <source>
        <dbReference type="EMBL" id="CAJ2645433.1"/>
    </source>
</evidence>
<evidence type="ECO:0000313" key="2">
    <source>
        <dbReference type="Proteomes" id="UP001177021"/>
    </source>
</evidence>
<organism evidence="1 2">
    <name type="scientific">Trifolium pratense</name>
    <name type="common">Red clover</name>
    <dbReference type="NCBI Taxonomy" id="57577"/>
    <lineage>
        <taxon>Eukaryota</taxon>
        <taxon>Viridiplantae</taxon>
        <taxon>Streptophyta</taxon>
        <taxon>Embryophyta</taxon>
        <taxon>Tracheophyta</taxon>
        <taxon>Spermatophyta</taxon>
        <taxon>Magnoliopsida</taxon>
        <taxon>eudicotyledons</taxon>
        <taxon>Gunneridae</taxon>
        <taxon>Pentapetalae</taxon>
        <taxon>rosids</taxon>
        <taxon>fabids</taxon>
        <taxon>Fabales</taxon>
        <taxon>Fabaceae</taxon>
        <taxon>Papilionoideae</taxon>
        <taxon>50 kb inversion clade</taxon>
        <taxon>NPAAA clade</taxon>
        <taxon>Hologalegina</taxon>
        <taxon>IRL clade</taxon>
        <taxon>Trifolieae</taxon>
        <taxon>Trifolium</taxon>
    </lineage>
</organism>